<dbReference type="InterPro" id="IPR019787">
    <property type="entry name" value="Znf_PHD-finger"/>
</dbReference>
<dbReference type="STRING" id="743788.S8FI39"/>
<evidence type="ECO:0000259" key="6">
    <source>
        <dbReference type="PROSITE" id="PS50016"/>
    </source>
</evidence>
<dbReference type="Gene3D" id="3.30.40.10">
    <property type="entry name" value="Zinc/RING finger domain, C3HC4 (zinc finger)"/>
    <property type="match status" value="1"/>
</dbReference>
<reference evidence="7 8" key="1">
    <citation type="journal article" date="2012" name="Science">
        <title>The Paleozoic origin of enzymatic lignin decomposition reconstructed from 31 fungal genomes.</title>
        <authorList>
            <person name="Floudas D."/>
            <person name="Binder M."/>
            <person name="Riley R."/>
            <person name="Barry K."/>
            <person name="Blanchette R.A."/>
            <person name="Henrissat B."/>
            <person name="Martinez A.T."/>
            <person name="Otillar R."/>
            <person name="Spatafora J.W."/>
            <person name="Yadav J.S."/>
            <person name="Aerts A."/>
            <person name="Benoit I."/>
            <person name="Boyd A."/>
            <person name="Carlson A."/>
            <person name="Copeland A."/>
            <person name="Coutinho P.M."/>
            <person name="de Vries R.P."/>
            <person name="Ferreira P."/>
            <person name="Findley K."/>
            <person name="Foster B."/>
            <person name="Gaskell J."/>
            <person name="Glotzer D."/>
            <person name="Gorecki P."/>
            <person name="Heitman J."/>
            <person name="Hesse C."/>
            <person name="Hori C."/>
            <person name="Igarashi K."/>
            <person name="Jurgens J.A."/>
            <person name="Kallen N."/>
            <person name="Kersten P."/>
            <person name="Kohler A."/>
            <person name="Kuees U."/>
            <person name="Kumar T.K.A."/>
            <person name="Kuo A."/>
            <person name="LaButti K."/>
            <person name="Larrondo L.F."/>
            <person name="Lindquist E."/>
            <person name="Ling A."/>
            <person name="Lombard V."/>
            <person name="Lucas S."/>
            <person name="Lundell T."/>
            <person name="Martin R."/>
            <person name="McLaughlin D.J."/>
            <person name="Morgenstern I."/>
            <person name="Morin E."/>
            <person name="Murat C."/>
            <person name="Nagy L.G."/>
            <person name="Nolan M."/>
            <person name="Ohm R.A."/>
            <person name="Patyshakuliyeva A."/>
            <person name="Rokas A."/>
            <person name="Ruiz-Duenas F.J."/>
            <person name="Sabat G."/>
            <person name="Salamov A."/>
            <person name="Samejima M."/>
            <person name="Schmutz J."/>
            <person name="Slot J.C."/>
            <person name="St John F."/>
            <person name="Stenlid J."/>
            <person name="Sun H."/>
            <person name="Sun S."/>
            <person name="Syed K."/>
            <person name="Tsang A."/>
            <person name="Wiebenga A."/>
            <person name="Young D."/>
            <person name="Pisabarro A."/>
            <person name="Eastwood D.C."/>
            <person name="Martin F."/>
            <person name="Cullen D."/>
            <person name="Grigoriev I.V."/>
            <person name="Hibbett D.S."/>
        </authorList>
    </citation>
    <scope>NUCLEOTIDE SEQUENCE</scope>
    <source>
        <strain evidence="8">FP-58527</strain>
    </source>
</reference>
<feature type="region of interest" description="Disordered" evidence="5">
    <location>
        <begin position="271"/>
        <end position="321"/>
    </location>
</feature>
<dbReference type="PROSITE" id="PS50016">
    <property type="entry name" value="ZF_PHD_2"/>
    <property type="match status" value="1"/>
</dbReference>
<keyword evidence="8" id="KW-1185">Reference proteome</keyword>
<evidence type="ECO:0000313" key="8">
    <source>
        <dbReference type="Proteomes" id="UP000015241"/>
    </source>
</evidence>
<dbReference type="SMART" id="SM00249">
    <property type="entry name" value="PHD"/>
    <property type="match status" value="1"/>
</dbReference>
<evidence type="ECO:0000256" key="5">
    <source>
        <dbReference type="SAM" id="MobiDB-lite"/>
    </source>
</evidence>
<keyword evidence="2 4" id="KW-0863">Zinc-finger</keyword>
<dbReference type="PROSITE" id="PS01359">
    <property type="entry name" value="ZF_PHD_1"/>
    <property type="match status" value="1"/>
</dbReference>
<dbReference type="EMBL" id="KE504169">
    <property type="protein sequence ID" value="EPS98064.1"/>
    <property type="molecule type" value="Genomic_DNA"/>
</dbReference>
<accession>S8FI39</accession>
<dbReference type="InterPro" id="IPR013083">
    <property type="entry name" value="Znf_RING/FYVE/PHD"/>
</dbReference>
<dbReference type="OrthoDB" id="436852at2759"/>
<keyword evidence="3" id="KW-0862">Zinc</keyword>
<dbReference type="AlphaFoldDB" id="S8FI39"/>
<dbReference type="eggNOG" id="ENOG502SDWN">
    <property type="taxonomic scope" value="Eukaryota"/>
</dbReference>
<dbReference type="InParanoid" id="S8FI39"/>
<sequence length="704" mass="78144">MNALTDSLTLSPPRSREITPASSNLGSPFGGHRLPNDRSPSKVKTPARSQAATPTAAPLIPAPSQDNVSAATPSQTPPPLSAPIPQRPLGGEIERIKAQMAVDQAVRATETEARRPDYLVRAQRPGSGQIIEPLIEEPDGNPVLGVTVTPMRGRRIQLFQETSEESFEQSLLAGGYPGYGSMATEPQTPIPSKPSGNISQRMLQWFSQATPGQPGPSNVPTEPEEDWVPSEKEIRKRKRLAAFEEEKDPNDHNTRLHPVEVANKGRILITVPPEDLPPEISATLQTPTKKRPPPRRRRRGHRRGRGGSPGDEDELDGPNWIDGSFPWCTRLQERKDLLRMAKEERLRWIESYFDGDSDLTNSEDEGMRHSDQSLQPAANAHDDDEVHPIRRGRGKMVPLNRNPEAREPDARARKNLLIPSDPADARAALLSKRSVRALAERRRRREEDEESSDEVNCPCGRGENGKPCVQCDDCKCWFHLRCMGIRSETELGADDDPWYCPECLGVVSSDPLSEPTFVPTDNELPRDGVRDPLLYQGSPRTPYSVSRRDPKTPTQTRERSEVYDSRSSWNSSGAGPVTPLSSQRDVAVYKTPTFDSPFNPADTPSRGKFNFSSPWADDERWHLTPKDWKSGGFHDIAFDRRVALPGYSRGSAFDDTPVLRNMGREDISMVGRRLWASPTSPAPSFRRSSLQGRTDPSTPGAKAP</sequence>
<dbReference type="SUPFAM" id="SSF57903">
    <property type="entry name" value="FYVE/PHD zinc finger"/>
    <property type="match status" value="1"/>
</dbReference>
<feature type="compositionally biased region" description="Low complexity" evidence="5">
    <location>
        <begin position="51"/>
        <end position="63"/>
    </location>
</feature>
<feature type="compositionally biased region" description="Acidic residues" evidence="5">
    <location>
        <begin position="355"/>
        <end position="364"/>
    </location>
</feature>
<dbReference type="GO" id="GO:0008270">
    <property type="term" value="F:zinc ion binding"/>
    <property type="evidence" value="ECO:0007669"/>
    <property type="project" value="UniProtKB-KW"/>
</dbReference>
<feature type="compositionally biased region" description="Polar residues" evidence="5">
    <location>
        <begin position="1"/>
        <end position="12"/>
    </location>
</feature>
<feature type="region of interest" description="Disordered" evidence="5">
    <location>
        <begin position="672"/>
        <end position="704"/>
    </location>
</feature>
<keyword evidence="1" id="KW-0479">Metal-binding</keyword>
<name>S8FI39_FOMSC</name>
<evidence type="ECO:0000256" key="3">
    <source>
        <dbReference type="ARBA" id="ARBA00022833"/>
    </source>
</evidence>
<feature type="region of interest" description="Disordered" evidence="5">
    <location>
        <begin position="209"/>
        <end position="232"/>
    </location>
</feature>
<feature type="compositionally biased region" description="Basic and acidic residues" evidence="5">
    <location>
        <begin position="403"/>
        <end position="412"/>
    </location>
</feature>
<proteinExistence type="predicted"/>
<dbReference type="Proteomes" id="UP000015241">
    <property type="component" value="Unassembled WGS sequence"/>
</dbReference>
<feature type="compositionally biased region" description="Basic residues" evidence="5">
    <location>
        <begin position="288"/>
        <end position="305"/>
    </location>
</feature>
<feature type="compositionally biased region" description="Polar residues" evidence="5">
    <location>
        <begin position="209"/>
        <end position="220"/>
    </location>
</feature>
<feature type="domain" description="PHD-type" evidence="6">
    <location>
        <begin position="454"/>
        <end position="506"/>
    </location>
</feature>
<dbReference type="Pfam" id="PF00628">
    <property type="entry name" value="PHD"/>
    <property type="match status" value="1"/>
</dbReference>
<dbReference type="HOGENOM" id="CLU_013082_0_0_1"/>
<feature type="compositionally biased region" description="Polar residues" evidence="5">
    <location>
        <begin position="686"/>
        <end position="697"/>
    </location>
</feature>
<dbReference type="InterPro" id="IPR019786">
    <property type="entry name" value="Zinc_finger_PHD-type_CS"/>
</dbReference>
<dbReference type="InterPro" id="IPR011011">
    <property type="entry name" value="Znf_FYVE_PHD"/>
</dbReference>
<evidence type="ECO:0000256" key="2">
    <source>
        <dbReference type="ARBA" id="ARBA00022771"/>
    </source>
</evidence>
<feature type="compositionally biased region" description="Pro residues" evidence="5">
    <location>
        <begin position="75"/>
        <end position="86"/>
    </location>
</feature>
<feature type="compositionally biased region" description="Basic and acidic residues" evidence="5">
    <location>
        <begin position="546"/>
        <end position="564"/>
    </location>
</feature>
<protein>
    <recommendedName>
        <fullName evidence="6">PHD-type domain-containing protein</fullName>
    </recommendedName>
</protein>
<feature type="region of interest" description="Disordered" evidence="5">
    <location>
        <begin position="1"/>
        <end position="91"/>
    </location>
</feature>
<evidence type="ECO:0000256" key="1">
    <source>
        <dbReference type="ARBA" id="ARBA00022723"/>
    </source>
</evidence>
<evidence type="ECO:0000256" key="4">
    <source>
        <dbReference type="PROSITE-ProRule" id="PRU00146"/>
    </source>
</evidence>
<feature type="compositionally biased region" description="Polar residues" evidence="5">
    <location>
        <begin position="64"/>
        <end position="74"/>
    </location>
</feature>
<organism evidence="7 8">
    <name type="scientific">Fomitopsis schrenkii</name>
    <name type="common">Brown rot fungus</name>
    <dbReference type="NCBI Taxonomy" id="2126942"/>
    <lineage>
        <taxon>Eukaryota</taxon>
        <taxon>Fungi</taxon>
        <taxon>Dikarya</taxon>
        <taxon>Basidiomycota</taxon>
        <taxon>Agaricomycotina</taxon>
        <taxon>Agaricomycetes</taxon>
        <taxon>Polyporales</taxon>
        <taxon>Fomitopsis</taxon>
    </lineage>
</organism>
<gene>
    <name evidence="7" type="ORF">FOMPIDRAFT_1149250</name>
</gene>
<feature type="compositionally biased region" description="Polar residues" evidence="5">
    <location>
        <begin position="565"/>
        <end position="584"/>
    </location>
</feature>
<feature type="region of interest" description="Disordered" evidence="5">
    <location>
        <begin position="511"/>
        <end position="584"/>
    </location>
</feature>
<dbReference type="InterPro" id="IPR001965">
    <property type="entry name" value="Znf_PHD"/>
</dbReference>
<evidence type="ECO:0000313" key="7">
    <source>
        <dbReference type="EMBL" id="EPS98064.1"/>
    </source>
</evidence>
<feature type="region of interest" description="Disordered" evidence="5">
    <location>
        <begin position="355"/>
        <end position="418"/>
    </location>
</feature>